<accession>A0A251V3I0</accession>
<proteinExistence type="predicted"/>
<name>A0A251V3I0_HELAN</name>
<keyword evidence="2" id="KW-0732">Signal</keyword>
<dbReference type="Proteomes" id="UP000215914">
    <property type="component" value="Chromosome 3"/>
</dbReference>
<organism evidence="3 4">
    <name type="scientific">Helianthus annuus</name>
    <name type="common">Common sunflower</name>
    <dbReference type="NCBI Taxonomy" id="4232"/>
    <lineage>
        <taxon>Eukaryota</taxon>
        <taxon>Viridiplantae</taxon>
        <taxon>Streptophyta</taxon>
        <taxon>Embryophyta</taxon>
        <taxon>Tracheophyta</taxon>
        <taxon>Spermatophyta</taxon>
        <taxon>Magnoliopsida</taxon>
        <taxon>eudicotyledons</taxon>
        <taxon>Gunneridae</taxon>
        <taxon>Pentapetalae</taxon>
        <taxon>asterids</taxon>
        <taxon>campanulids</taxon>
        <taxon>Asterales</taxon>
        <taxon>Asteraceae</taxon>
        <taxon>Asteroideae</taxon>
        <taxon>Heliantheae alliance</taxon>
        <taxon>Heliantheae</taxon>
        <taxon>Helianthus</taxon>
    </lineage>
</organism>
<dbReference type="EMBL" id="CM007892">
    <property type="protein sequence ID" value="OTG30167.1"/>
    <property type="molecule type" value="Genomic_DNA"/>
</dbReference>
<reference evidence="4" key="1">
    <citation type="journal article" date="2017" name="Nature">
        <title>The sunflower genome provides insights into oil metabolism, flowering and Asterid evolution.</title>
        <authorList>
            <person name="Badouin H."/>
            <person name="Gouzy J."/>
            <person name="Grassa C.J."/>
            <person name="Murat F."/>
            <person name="Staton S.E."/>
            <person name="Cottret L."/>
            <person name="Lelandais-Briere C."/>
            <person name="Owens G.L."/>
            <person name="Carrere S."/>
            <person name="Mayjonade B."/>
            <person name="Legrand L."/>
            <person name="Gill N."/>
            <person name="Kane N.C."/>
            <person name="Bowers J.E."/>
            <person name="Hubner S."/>
            <person name="Bellec A."/>
            <person name="Berard A."/>
            <person name="Berges H."/>
            <person name="Blanchet N."/>
            <person name="Boniface M.C."/>
            <person name="Brunel D."/>
            <person name="Catrice O."/>
            <person name="Chaidir N."/>
            <person name="Claudel C."/>
            <person name="Donnadieu C."/>
            <person name="Faraut T."/>
            <person name="Fievet G."/>
            <person name="Helmstetter N."/>
            <person name="King M."/>
            <person name="Knapp S.J."/>
            <person name="Lai Z."/>
            <person name="Le Paslier M.C."/>
            <person name="Lippi Y."/>
            <person name="Lorenzon L."/>
            <person name="Mandel J.R."/>
            <person name="Marage G."/>
            <person name="Marchand G."/>
            <person name="Marquand E."/>
            <person name="Bret-Mestries E."/>
            <person name="Morien E."/>
            <person name="Nambeesan S."/>
            <person name="Nguyen T."/>
            <person name="Pegot-Espagnet P."/>
            <person name="Pouilly N."/>
            <person name="Raftis F."/>
            <person name="Sallet E."/>
            <person name="Schiex T."/>
            <person name="Thomas J."/>
            <person name="Vandecasteele C."/>
            <person name="Vares D."/>
            <person name="Vear F."/>
            <person name="Vautrin S."/>
            <person name="Crespi M."/>
            <person name="Mangin B."/>
            <person name="Burke J.M."/>
            <person name="Salse J."/>
            <person name="Munos S."/>
            <person name="Vincourt P."/>
            <person name="Rieseberg L.H."/>
            <person name="Langlade N.B."/>
        </authorList>
    </citation>
    <scope>NUCLEOTIDE SEQUENCE [LARGE SCALE GENOMIC DNA]</scope>
    <source>
        <strain evidence="4">cv. SF193</strain>
    </source>
</reference>
<protein>
    <submittedName>
        <fullName evidence="3">Uncharacterized protein</fullName>
    </submittedName>
</protein>
<evidence type="ECO:0000313" key="4">
    <source>
        <dbReference type="Proteomes" id="UP000215914"/>
    </source>
</evidence>
<feature type="signal peptide" evidence="2">
    <location>
        <begin position="1"/>
        <end position="22"/>
    </location>
</feature>
<evidence type="ECO:0000256" key="1">
    <source>
        <dbReference type="SAM" id="MobiDB-lite"/>
    </source>
</evidence>
<feature type="compositionally biased region" description="Polar residues" evidence="1">
    <location>
        <begin position="83"/>
        <end position="92"/>
    </location>
</feature>
<dbReference type="AlphaFoldDB" id="A0A251V3I0"/>
<keyword evidence="4" id="KW-1185">Reference proteome</keyword>
<sequence>MKKLFFFAFFLILYSNFTFTHSAKLDAQEGGRRNGILTRIRAITKGSGSSLFKRWRKRRNPLKTRMQDLSQIKVKLNDKTCMNEDSSPSSSNNHEHGLKHGRLMGQEEAKKQARVRTLKVSVKEESSNSKKPEGSQDRGKTPL</sequence>
<evidence type="ECO:0000256" key="2">
    <source>
        <dbReference type="SAM" id="SignalP"/>
    </source>
</evidence>
<feature type="region of interest" description="Disordered" evidence="1">
    <location>
        <begin position="77"/>
        <end position="143"/>
    </location>
</feature>
<evidence type="ECO:0000313" key="3">
    <source>
        <dbReference type="EMBL" id="OTG30167.1"/>
    </source>
</evidence>
<feature type="chain" id="PRO_5013191158" evidence="2">
    <location>
        <begin position="23"/>
        <end position="143"/>
    </location>
</feature>
<gene>
    <name evidence="3" type="ORF">HannXRQ_Chr03g0061491</name>
</gene>
<feature type="compositionally biased region" description="Basic and acidic residues" evidence="1">
    <location>
        <begin position="121"/>
        <end position="143"/>
    </location>
</feature>
<dbReference type="InParanoid" id="A0A251V3I0"/>